<dbReference type="Pfam" id="PF00319">
    <property type="entry name" value="SRF-TF"/>
    <property type="match status" value="1"/>
</dbReference>
<comment type="subcellular location">
    <subcellularLocation>
        <location evidence="1">Nucleus</location>
    </subcellularLocation>
</comment>
<dbReference type="InterPro" id="IPR033897">
    <property type="entry name" value="SRF-like_MADS-box"/>
</dbReference>
<organism evidence="8 9">
    <name type="scientific">Phaseolus vulgaris</name>
    <name type="common">Kidney bean</name>
    <name type="synonym">French bean</name>
    <dbReference type="NCBI Taxonomy" id="3885"/>
    <lineage>
        <taxon>Eukaryota</taxon>
        <taxon>Viridiplantae</taxon>
        <taxon>Streptophyta</taxon>
        <taxon>Embryophyta</taxon>
        <taxon>Tracheophyta</taxon>
        <taxon>Spermatophyta</taxon>
        <taxon>Magnoliopsida</taxon>
        <taxon>eudicotyledons</taxon>
        <taxon>Gunneridae</taxon>
        <taxon>Pentapetalae</taxon>
        <taxon>rosids</taxon>
        <taxon>fabids</taxon>
        <taxon>Fabales</taxon>
        <taxon>Fabaceae</taxon>
        <taxon>Papilionoideae</taxon>
        <taxon>50 kb inversion clade</taxon>
        <taxon>NPAAA clade</taxon>
        <taxon>indigoferoid/millettioid clade</taxon>
        <taxon>Phaseoleae</taxon>
        <taxon>Phaseolus</taxon>
    </lineage>
</organism>
<feature type="non-terminal residue" evidence="8">
    <location>
        <position position="1"/>
    </location>
</feature>
<dbReference type="AlphaFoldDB" id="V7CAT1"/>
<evidence type="ECO:0000256" key="2">
    <source>
        <dbReference type="ARBA" id="ARBA00023015"/>
    </source>
</evidence>
<evidence type="ECO:0000259" key="7">
    <source>
        <dbReference type="PROSITE" id="PS50066"/>
    </source>
</evidence>
<name>V7CAT1_PHAVU</name>
<proteinExistence type="predicted"/>
<keyword evidence="9" id="KW-1185">Reference proteome</keyword>
<feature type="coiled-coil region" evidence="6">
    <location>
        <begin position="207"/>
        <end position="264"/>
    </location>
</feature>
<evidence type="ECO:0000256" key="1">
    <source>
        <dbReference type="ARBA" id="ARBA00004123"/>
    </source>
</evidence>
<evidence type="ECO:0000313" key="9">
    <source>
        <dbReference type="Proteomes" id="UP000000226"/>
    </source>
</evidence>
<dbReference type="InterPro" id="IPR036879">
    <property type="entry name" value="TF_MADSbox_sf"/>
</dbReference>
<dbReference type="OrthoDB" id="1898716at2759"/>
<dbReference type="PROSITE" id="PS50066">
    <property type="entry name" value="MADS_BOX_2"/>
    <property type="match status" value="1"/>
</dbReference>
<dbReference type="FunFam" id="3.40.1810.10:FF:000010">
    <property type="entry name" value="Agamous-like MADS-box protein AGL30"/>
    <property type="match status" value="1"/>
</dbReference>
<evidence type="ECO:0000313" key="8">
    <source>
        <dbReference type="EMBL" id="ESW27292.1"/>
    </source>
</evidence>
<keyword evidence="2" id="KW-0805">Transcription regulation</keyword>
<dbReference type="Proteomes" id="UP000000226">
    <property type="component" value="Chromosome 3"/>
</dbReference>
<evidence type="ECO:0000256" key="3">
    <source>
        <dbReference type="ARBA" id="ARBA00023125"/>
    </source>
</evidence>
<feature type="domain" description="MADS-box" evidence="7">
    <location>
        <begin position="131"/>
        <end position="183"/>
    </location>
</feature>
<evidence type="ECO:0000256" key="4">
    <source>
        <dbReference type="ARBA" id="ARBA00023163"/>
    </source>
</evidence>
<dbReference type="eggNOG" id="KOG0014">
    <property type="taxonomic scope" value="Eukaryota"/>
</dbReference>
<dbReference type="SMART" id="SM00432">
    <property type="entry name" value="MADS"/>
    <property type="match status" value="1"/>
</dbReference>
<dbReference type="InterPro" id="IPR002100">
    <property type="entry name" value="TF_MADSbox"/>
</dbReference>
<dbReference type="GO" id="GO:0046983">
    <property type="term" value="F:protein dimerization activity"/>
    <property type="evidence" value="ECO:0007669"/>
    <property type="project" value="InterPro"/>
</dbReference>
<dbReference type="GO" id="GO:0000987">
    <property type="term" value="F:cis-regulatory region sequence-specific DNA binding"/>
    <property type="evidence" value="ECO:0007669"/>
    <property type="project" value="InterPro"/>
</dbReference>
<keyword evidence="4" id="KW-0804">Transcription</keyword>
<dbReference type="InterPro" id="IPR050142">
    <property type="entry name" value="MADS-box/MEF2_TF"/>
</dbReference>
<keyword evidence="3" id="KW-0238">DNA-binding</keyword>
<gene>
    <name evidence="8" type="ORF">PHAVU_003G189100g</name>
</gene>
<dbReference type="Gene3D" id="3.40.1810.10">
    <property type="entry name" value="Transcription factor, MADS-box"/>
    <property type="match status" value="1"/>
</dbReference>
<accession>V7CAT1</accession>
<dbReference type="OMA" id="LTLEISM"/>
<dbReference type="GO" id="GO:0000981">
    <property type="term" value="F:DNA-binding transcription factor activity, RNA polymerase II-specific"/>
    <property type="evidence" value="ECO:0007669"/>
    <property type="project" value="InterPro"/>
</dbReference>
<dbReference type="GO" id="GO:0045944">
    <property type="term" value="P:positive regulation of transcription by RNA polymerase II"/>
    <property type="evidence" value="ECO:0007669"/>
    <property type="project" value="InterPro"/>
</dbReference>
<sequence length="483" mass="54806">LGCAWRGRRGKHKGRRERGKCVGFVGRGGVCCIGCQRLGSPKSHPSYSCYELGWFPKLNPPKSQLHLSSSNNLLALRYHIQLSFFLSTRHLPINKCCCDSSVTSHLHPFYFNISIHFPRFFSSVFTLSIRMGRVKLKIKKLESISNRHVTYSKRKSGILKKAKELSILCDIDILLLMFSPTGKPTLLQGERSNIEEVVAKFGQLSPQERAKRKMESLEALKKTFKKLDHDVKIQDFLGSSSQTMEELSHQVRVLQAQLTEVHQRLSYWNNLEKINNLEHLRQMEDSLRESINRVVLQKENLGKHQFISLECANQLQEGMTLPLMMASLQESQPLSWLLNNDNHQLLLPNEPKFLPFSDNTNRDAECSTDISIPSYSSYIGSHKLEVGSSPQVTTLGQGGGAMNELNGTTYLNVQRCDQFTFPPPQDIEEAKHLPTLNNKSNTVDYQVNNFDLSGSLFENGHQFWNSASGSCGIAMYNENGYHR</sequence>
<dbReference type="CDD" id="cd00266">
    <property type="entry name" value="MADS_SRF_like"/>
    <property type="match status" value="1"/>
</dbReference>
<reference evidence="9" key="1">
    <citation type="journal article" date="2014" name="Nat. Genet.">
        <title>A reference genome for common bean and genome-wide analysis of dual domestications.</title>
        <authorList>
            <person name="Schmutz J."/>
            <person name="McClean P.E."/>
            <person name="Mamidi S."/>
            <person name="Wu G.A."/>
            <person name="Cannon S.B."/>
            <person name="Grimwood J."/>
            <person name="Jenkins J."/>
            <person name="Shu S."/>
            <person name="Song Q."/>
            <person name="Chavarro C."/>
            <person name="Torres-Torres M."/>
            <person name="Geffroy V."/>
            <person name="Moghaddam S.M."/>
            <person name="Gao D."/>
            <person name="Abernathy B."/>
            <person name="Barry K."/>
            <person name="Blair M."/>
            <person name="Brick M.A."/>
            <person name="Chovatia M."/>
            <person name="Gepts P."/>
            <person name="Goodstein D.M."/>
            <person name="Gonzales M."/>
            <person name="Hellsten U."/>
            <person name="Hyten D.L."/>
            <person name="Jia G."/>
            <person name="Kelly J.D."/>
            <person name="Kudrna D."/>
            <person name="Lee R."/>
            <person name="Richard M.M."/>
            <person name="Miklas P.N."/>
            <person name="Osorno J.M."/>
            <person name="Rodrigues J."/>
            <person name="Thareau V."/>
            <person name="Urrea C.A."/>
            <person name="Wang M."/>
            <person name="Yu Y."/>
            <person name="Zhang M."/>
            <person name="Wing R.A."/>
            <person name="Cregan P.B."/>
            <person name="Rokhsar D.S."/>
            <person name="Jackson S.A."/>
        </authorList>
    </citation>
    <scope>NUCLEOTIDE SEQUENCE [LARGE SCALE GENOMIC DNA]</scope>
    <source>
        <strain evidence="9">cv. G19833</strain>
    </source>
</reference>
<protein>
    <recommendedName>
        <fullName evidence="7">MADS-box domain-containing protein</fullName>
    </recommendedName>
</protein>
<dbReference type="PRINTS" id="PR00404">
    <property type="entry name" value="MADSDOMAIN"/>
</dbReference>
<dbReference type="GO" id="GO:0010152">
    <property type="term" value="P:pollen maturation"/>
    <property type="evidence" value="ECO:0007669"/>
    <property type="project" value="UniProtKB-ARBA"/>
</dbReference>
<dbReference type="EMBL" id="CM002290">
    <property type="protein sequence ID" value="ESW27292.1"/>
    <property type="molecule type" value="Genomic_DNA"/>
</dbReference>
<keyword evidence="5" id="KW-0539">Nucleus</keyword>
<dbReference type="PANTHER" id="PTHR48019">
    <property type="entry name" value="SERUM RESPONSE FACTOR HOMOLOG"/>
    <property type="match status" value="1"/>
</dbReference>
<evidence type="ECO:0000256" key="6">
    <source>
        <dbReference type="SAM" id="Coils"/>
    </source>
</evidence>
<dbReference type="SUPFAM" id="SSF55455">
    <property type="entry name" value="SRF-like"/>
    <property type="match status" value="1"/>
</dbReference>
<dbReference type="GO" id="GO:0080092">
    <property type="term" value="P:regulation of pollen tube growth"/>
    <property type="evidence" value="ECO:0007669"/>
    <property type="project" value="UniProtKB-ARBA"/>
</dbReference>
<dbReference type="GO" id="GO:0005634">
    <property type="term" value="C:nucleus"/>
    <property type="evidence" value="ECO:0007669"/>
    <property type="project" value="UniProtKB-SubCell"/>
</dbReference>
<evidence type="ECO:0000256" key="5">
    <source>
        <dbReference type="ARBA" id="ARBA00023242"/>
    </source>
</evidence>
<keyword evidence="6" id="KW-0175">Coiled coil</keyword>